<evidence type="ECO:0000313" key="2">
    <source>
        <dbReference type="EMBL" id="KIM57187.1"/>
    </source>
</evidence>
<feature type="domain" description="DUF6533" evidence="1">
    <location>
        <begin position="12"/>
        <end position="56"/>
    </location>
</feature>
<gene>
    <name evidence="2" type="ORF">SCLCIDRAFT_184498</name>
</gene>
<dbReference type="Proteomes" id="UP000053989">
    <property type="component" value="Unassembled WGS sequence"/>
</dbReference>
<dbReference type="AlphaFoldDB" id="A0A0C2ZXK0"/>
<dbReference type="InterPro" id="IPR045340">
    <property type="entry name" value="DUF6533"/>
</dbReference>
<proteinExistence type="predicted"/>
<accession>A0A0C2ZXK0</accession>
<evidence type="ECO:0000259" key="1">
    <source>
        <dbReference type="Pfam" id="PF20151"/>
    </source>
</evidence>
<evidence type="ECO:0000313" key="3">
    <source>
        <dbReference type="Proteomes" id="UP000053989"/>
    </source>
</evidence>
<sequence length="140" mass="16804">MSSQLDIDRLFTAVVFTLVLYDYTLTIGQEIELFWKRSRRSWTFFLFIANRYITLFGRVPLLVYSFWPSESYSDPSVILYLSLPRWRLWSSRSLDQPANFDISCDAFAWWRSCWFSKSGRCSLIITPHQLRRCLCFRRKA</sequence>
<dbReference type="OrthoDB" id="2692685at2759"/>
<organism evidence="2 3">
    <name type="scientific">Scleroderma citrinum Foug A</name>
    <dbReference type="NCBI Taxonomy" id="1036808"/>
    <lineage>
        <taxon>Eukaryota</taxon>
        <taxon>Fungi</taxon>
        <taxon>Dikarya</taxon>
        <taxon>Basidiomycota</taxon>
        <taxon>Agaricomycotina</taxon>
        <taxon>Agaricomycetes</taxon>
        <taxon>Agaricomycetidae</taxon>
        <taxon>Boletales</taxon>
        <taxon>Sclerodermatineae</taxon>
        <taxon>Sclerodermataceae</taxon>
        <taxon>Scleroderma</taxon>
    </lineage>
</organism>
<dbReference type="InParanoid" id="A0A0C2ZXK0"/>
<keyword evidence="3" id="KW-1185">Reference proteome</keyword>
<reference evidence="2 3" key="1">
    <citation type="submission" date="2014-04" db="EMBL/GenBank/DDBJ databases">
        <authorList>
            <consortium name="DOE Joint Genome Institute"/>
            <person name="Kuo A."/>
            <person name="Kohler A."/>
            <person name="Nagy L.G."/>
            <person name="Floudas D."/>
            <person name="Copeland A."/>
            <person name="Barry K.W."/>
            <person name="Cichocki N."/>
            <person name="Veneault-Fourrey C."/>
            <person name="LaButti K."/>
            <person name="Lindquist E.A."/>
            <person name="Lipzen A."/>
            <person name="Lundell T."/>
            <person name="Morin E."/>
            <person name="Murat C."/>
            <person name="Sun H."/>
            <person name="Tunlid A."/>
            <person name="Henrissat B."/>
            <person name="Grigoriev I.V."/>
            <person name="Hibbett D.S."/>
            <person name="Martin F."/>
            <person name="Nordberg H.P."/>
            <person name="Cantor M.N."/>
            <person name="Hua S.X."/>
        </authorList>
    </citation>
    <scope>NUCLEOTIDE SEQUENCE [LARGE SCALE GENOMIC DNA]</scope>
    <source>
        <strain evidence="2 3">Foug A</strain>
    </source>
</reference>
<name>A0A0C2ZXK0_9AGAM</name>
<reference evidence="3" key="2">
    <citation type="submission" date="2015-01" db="EMBL/GenBank/DDBJ databases">
        <title>Evolutionary Origins and Diversification of the Mycorrhizal Mutualists.</title>
        <authorList>
            <consortium name="DOE Joint Genome Institute"/>
            <consortium name="Mycorrhizal Genomics Consortium"/>
            <person name="Kohler A."/>
            <person name="Kuo A."/>
            <person name="Nagy L.G."/>
            <person name="Floudas D."/>
            <person name="Copeland A."/>
            <person name="Barry K.W."/>
            <person name="Cichocki N."/>
            <person name="Veneault-Fourrey C."/>
            <person name="LaButti K."/>
            <person name="Lindquist E.A."/>
            <person name="Lipzen A."/>
            <person name="Lundell T."/>
            <person name="Morin E."/>
            <person name="Murat C."/>
            <person name="Riley R."/>
            <person name="Ohm R."/>
            <person name="Sun H."/>
            <person name="Tunlid A."/>
            <person name="Henrissat B."/>
            <person name="Grigoriev I.V."/>
            <person name="Hibbett D.S."/>
            <person name="Martin F."/>
        </authorList>
    </citation>
    <scope>NUCLEOTIDE SEQUENCE [LARGE SCALE GENOMIC DNA]</scope>
    <source>
        <strain evidence="3">Foug A</strain>
    </source>
</reference>
<protein>
    <recommendedName>
        <fullName evidence="1">DUF6533 domain-containing protein</fullName>
    </recommendedName>
</protein>
<dbReference type="EMBL" id="KN822104">
    <property type="protein sequence ID" value="KIM57187.1"/>
    <property type="molecule type" value="Genomic_DNA"/>
</dbReference>
<dbReference type="HOGENOM" id="CLU_1836316_0_0_1"/>
<dbReference type="Pfam" id="PF20151">
    <property type="entry name" value="DUF6533"/>
    <property type="match status" value="1"/>
</dbReference>